<dbReference type="NCBIfam" id="TIGR02937">
    <property type="entry name" value="sigma70-ECF"/>
    <property type="match status" value="1"/>
</dbReference>
<proteinExistence type="inferred from homology"/>
<dbReference type="InterPro" id="IPR039425">
    <property type="entry name" value="RNA_pol_sigma-70-like"/>
</dbReference>
<evidence type="ECO:0000313" key="8">
    <source>
        <dbReference type="EMBL" id="AKV00456.1"/>
    </source>
</evidence>
<evidence type="ECO:0000259" key="7">
    <source>
        <dbReference type="Pfam" id="PF08281"/>
    </source>
</evidence>
<evidence type="ECO:0000259" key="6">
    <source>
        <dbReference type="Pfam" id="PF04542"/>
    </source>
</evidence>
<dbReference type="EMBL" id="CP012333">
    <property type="protein sequence ID" value="AKV00456.1"/>
    <property type="molecule type" value="Genomic_DNA"/>
</dbReference>
<dbReference type="PANTHER" id="PTHR43133:SF8">
    <property type="entry name" value="RNA POLYMERASE SIGMA FACTOR HI_1459-RELATED"/>
    <property type="match status" value="1"/>
</dbReference>
<dbReference type="Gene3D" id="1.10.10.10">
    <property type="entry name" value="Winged helix-like DNA-binding domain superfamily/Winged helix DNA-binding domain"/>
    <property type="match status" value="1"/>
</dbReference>
<sequence>MSEAVSASELFRCHAKFVANLLRRLGVPEDDIDDAVQDVFVLAHRYGGYRPGPALPTTWLASIAFNVSRNVKRQGRRRAYPDELKVAEAISNAPTPFDRAAVAQSMTRLQGILDSLGEDYRVVFVLHEIHGEQGPAIAAALGVPVGTVYSRLHTARERVSAAYRSDPSEVGAGKARK</sequence>
<comment type="similarity">
    <text evidence="1">Belongs to the sigma-70 factor family. ECF subfamily.</text>
</comment>
<dbReference type="GO" id="GO:0016987">
    <property type="term" value="F:sigma factor activity"/>
    <property type="evidence" value="ECO:0007669"/>
    <property type="project" value="UniProtKB-KW"/>
</dbReference>
<dbReference type="SUPFAM" id="SSF88659">
    <property type="entry name" value="Sigma3 and sigma4 domains of RNA polymerase sigma factors"/>
    <property type="match status" value="1"/>
</dbReference>
<dbReference type="Gene3D" id="1.10.1740.10">
    <property type="match status" value="1"/>
</dbReference>
<dbReference type="Pfam" id="PF04542">
    <property type="entry name" value="Sigma70_r2"/>
    <property type="match status" value="1"/>
</dbReference>
<gene>
    <name evidence="8" type="ORF">AKJ09_07119</name>
</gene>
<keyword evidence="5" id="KW-0804">Transcription</keyword>
<feature type="domain" description="RNA polymerase sigma factor 70 region 4 type 2" evidence="7">
    <location>
        <begin position="108"/>
        <end position="158"/>
    </location>
</feature>
<dbReference type="GO" id="GO:0006352">
    <property type="term" value="P:DNA-templated transcription initiation"/>
    <property type="evidence" value="ECO:0007669"/>
    <property type="project" value="InterPro"/>
</dbReference>
<dbReference type="STRING" id="1391654.AKJ09_07119"/>
<dbReference type="InterPro" id="IPR007627">
    <property type="entry name" value="RNA_pol_sigma70_r2"/>
</dbReference>
<keyword evidence="2" id="KW-0805">Transcription regulation</keyword>
<dbReference type="Pfam" id="PF08281">
    <property type="entry name" value="Sigma70_r4_2"/>
    <property type="match status" value="1"/>
</dbReference>
<dbReference type="InterPro" id="IPR013249">
    <property type="entry name" value="RNA_pol_sigma70_r4_t2"/>
</dbReference>
<accession>A0A0K1Q3P5</accession>
<keyword evidence="3" id="KW-0731">Sigma factor</keyword>
<protein>
    <submittedName>
        <fullName evidence="8">RNA polymerase sigma factor RpoE</fullName>
    </submittedName>
</protein>
<evidence type="ECO:0000256" key="1">
    <source>
        <dbReference type="ARBA" id="ARBA00010641"/>
    </source>
</evidence>
<dbReference type="GO" id="GO:0003677">
    <property type="term" value="F:DNA binding"/>
    <property type="evidence" value="ECO:0007669"/>
    <property type="project" value="UniProtKB-KW"/>
</dbReference>
<reference evidence="8 9" key="1">
    <citation type="submission" date="2015-08" db="EMBL/GenBank/DDBJ databases">
        <authorList>
            <person name="Babu N.S."/>
            <person name="Beckwith C.J."/>
            <person name="Beseler K.G."/>
            <person name="Brison A."/>
            <person name="Carone J.V."/>
            <person name="Caskin T.P."/>
            <person name="Diamond M."/>
            <person name="Durham M.E."/>
            <person name="Foxe J.M."/>
            <person name="Go M."/>
            <person name="Henderson B.A."/>
            <person name="Jones I.B."/>
            <person name="McGettigan J.A."/>
            <person name="Micheletti S.J."/>
            <person name="Nasrallah M.E."/>
            <person name="Ortiz D."/>
            <person name="Piller C.R."/>
            <person name="Privatt S.R."/>
            <person name="Schneider S.L."/>
            <person name="Sharp S."/>
            <person name="Smith T.C."/>
            <person name="Stanton J.D."/>
            <person name="Ullery H.E."/>
            <person name="Wilson R.J."/>
            <person name="Serrano M.G."/>
            <person name="Buck G."/>
            <person name="Lee V."/>
            <person name="Wang Y."/>
            <person name="Carvalho R."/>
            <person name="Voegtly L."/>
            <person name="Shi R."/>
            <person name="Duckworth R."/>
            <person name="Johnson A."/>
            <person name="Loviza R."/>
            <person name="Walstead R."/>
            <person name="Shah Z."/>
            <person name="Kiflezghi M."/>
            <person name="Wade K."/>
            <person name="Ball S.L."/>
            <person name="Bradley K.W."/>
            <person name="Asai D.J."/>
            <person name="Bowman C.A."/>
            <person name="Russell D.A."/>
            <person name="Pope W.H."/>
            <person name="Jacobs-Sera D."/>
            <person name="Hendrix R.W."/>
            <person name="Hatfull G.F."/>
        </authorList>
    </citation>
    <scope>NUCLEOTIDE SEQUENCE [LARGE SCALE GENOMIC DNA]</scope>
    <source>
        <strain evidence="8 9">DSM 27648</strain>
    </source>
</reference>
<keyword evidence="9" id="KW-1185">Reference proteome</keyword>
<dbReference type="InterPro" id="IPR013324">
    <property type="entry name" value="RNA_pol_sigma_r3/r4-like"/>
</dbReference>
<evidence type="ECO:0000256" key="4">
    <source>
        <dbReference type="ARBA" id="ARBA00023125"/>
    </source>
</evidence>
<evidence type="ECO:0000256" key="2">
    <source>
        <dbReference type="ARBA" id="ARBA00023015"/>
    </source>
</evidence>
<feature type="domain" description="RNA polymerase sigma-70 region 2" evidence="6">
    <location>
        <begin position="10"/>
        <end position="77"/>
    </location>
</feature>
<evidence type="ECO:0000256" key="5">
    <source>
        <dbReference type="ARBA" id="ARBA00023163"/>
    </source>
</evidence>
<dbReference type="InterPro" id="IPR036388">
    <property type="entry name" value="WH-like_DNA-bd_sf"/>
</dbReference>
<dbReference type="RefSeq" id="WP_169928045.1">
    <property type="nucleotide sequence ID" value="NZ_CP012333.1"/>
</dbReference>
<keyword evidence="4" id="KW-0238">DNA-binding</keyword>
<dbReference type="SUPFAM" id="SSF88946">
    <property type="entry name" value="Sigma2 domain of RNA polymerase sigma factors"/>
    <property type="match status" value="1"/>
</dbReference>
<name>A0A0K1Q3P5_9BACT</name>
<dbReference type="InterPro" id="IPR013325">
    <property type="entry name" value="RNA_pol_sigma_r2"/>
</dbReference>
<evidence type="ECO:0000256" key="3">
    <source>
        <dbReference type="ARBA" id="ARBA00023082"/>
    </source>
</evidence>
<dbReference type="KEGG" id="llu:AKJ09_07119"/>
<dbReference type="PANTHER" id="PTHR43133">
    <property type="entry name" value="RNA POLYMERASE ECF-TYPE SIGMA FACTO"/>
    <property type="match status" value="1"/>
</dbReference>
<dbReference type="AlphaFoldDB" id="A0A0K1Q3P5"/>
<dbReference type="InterPro" id="IPR014284">
    <property type="entry name" value="RNA_pol_sigma-70_dom"/>
</dbReference>
<organism evidence="8 9">
    <name type="scientific">Labilithrix luteola</name>
    <dbReference type="NCBI Taxonomy" id="1391654"/>
    <lineage>
        <taxon>Bacteria</taxon>
        <taxon>Pseudomonadati</taxon>
        <taxon>Myxococcota</taxon>
        <taxon>Polyangia</taxon>
        <taxon>Polyangiales</taxon>
        <taxon>Labilitrichaceae</taxon>
        <taxon>Labilithrix</taxon>
    </lineage>
</organism>
<dbReference type="CDD" id="cd06171">
    <property type="entry name" value="Sigma70_r4"/>
    <property type="match status" value="1"/>
</dbReference>
<evidence type="ECO:0000313" key="9">
    <source>
        <dbReference type="Proteomes" id="UP000064967"/>
    </source>
</evidence>
<dbReference type="Proteomes" id="UP000064967">
    <property type="component" value="Chromosome"/>
</dbReference>